<feature type="non-terminal residue" evidence="4">
    <location>
        <position position="282"/>
    </location>
</feature>
<dbReference type="InterPro" id="IPR011009">
    <property type="entry name" value="Kinase-like_dom_sf"/>
</dbReference>
<evidence type="ECO:0000259" key="3">
    <source>
        <dbReference type="Pfam" id="PF03109"/>
    </source>
</evidence>
<keyword evidence="2" id="KW-1133">Transmembrane helix</keyword>
<comment type="caution">
    <text evidence="4">The sequence shown here is derived from an EMBL/GenBank/DDBJ whole genome shotgun (WGS) entry which is preliminary data.</text>
</comment>
<keyword evidence="2" id="KW-0472">Membrane</keyword>
<organism evidence="4">
    <name type="scientific">marine sediment metagenome</name>
    <dbReference type="NCBI Taxonomy" id="412755"/>
    <lineage>
        <taxon>unclassified sequences</taxon>
        <taxon>metagenomes</taxon>
        <taxon>ecological metagenomes</taxon>
    </lineage>
</organism>
<name>X1E0X3_9ZZZZ</name>
<gene>
    <name evidence="4" type="ORF">S03H2_07906</name>
</gene>
<dbReference type="SUPFAM" id="SSF56112">
    <property type="entry name" value="Protein kinase-like (PK-like)"/>
    <property type="match status" value="1"/>
</dbReference>
<evidence type="ECO:0000313" key="4">
    <source>
        <dbReference type="EMBL" id="GAH26926.1"/>
    </source>
</evidence>
<feature type="transmembrane region" description="Helical" evidence="2">
    <location>
        <begin position="234"/>
        <end position="252"/>
    </location>
</feature>
<sequence>MNKQVLLDGFFHGDPHPGNVLVDLDTGNIVFLDLGMMGQMTDEQRMALFDIMWSLKYGESRDLTNILLRLSTQYKEFDEDDLNREIDRLVQRHVIYAESTPDLSMIVQEALNLLYKYGLQLDRSLTIALKSLMQTEELMRTLAPDLSFLNAAVEEVQEVIINQVQSDAVYEGIKKQGIRTAKNLVVNWPKWQRAAGRWAEQLESGSLSMKLDTRELNQNIENVNKSLNHSVRSVVVGLLIVGMLLGSAIVSLAPLENLRFLDFLPYDVFIIIFIIAAILALG</sequence>
<evidence type="ECO:0000256" key="2">
    <source>
        <dbReference type="SAM" id="Phobius"/>
    </source>
</evidence>
<protein>
    <recommendedName>
        <fullName evidence="3">ABC1 atypical kinase-like domain-containing protein</fullName>
    </recommendedName>
</protein>
<proteinExistence type="inferred from homology"/>
<dbReference type="InterPro" id="IPR050154">
    <property type="entry name" value="UbiB_kinase"/>
</dbReference>
<dbReference type="InterPro" id="IPR004147">
    <property type="entry name" value="ABC1_dom"/>
</dbReference>
<keyword evidence="2" id="KW-0812">Transmembrane</keyword>
<evidence type="ECO:0000256" key="1">
    <source>
        <dbReference type="ARBA" id="ARBA00009670"/>
    </source>
</evidence>
<dbReference type="EMBL" id="BARU01003742">
    <property type="protein sequence ID" value="GAH26926.1"/>
    <property type="molecule type" value="Genomic_DNA"/>
</dbReference>
<dbReference type="AlphaFoldDB" id="X1E0X3"/>
<comment type="similarity">
    <text evidence="1">Belongs to the protein kinase superfamily. ADCK protein kinase family.</text>
</comment>
<accession>X1E0X3</accession>
<dbReference type="Pfam" id="PF03109">
    <property type="entry name" value="ABC1"/>
    <property type="match status" value="1"/>
</dbReference>
<feature type="domain" description="ABC1 atypical kinase-like" evidence="3">
    <location>
        <begin position="2"/>
        <end position="60"/>
    </location>
</feature>
<dbReference type="PANTHER" id="PTHR10566:SF113">
    <property type="entry name" value="PROTEIN ACTIVITY OF BC1 COMPLEX KINASE 7, CHLOROPLASTIC"/>
    <property type="match status" value="1"/>
</dbReference>
<feature type="transmembrane region" description="Helical" evidence="2">
    <location>
        <begin position="264"/>
        <end position="281"/>
    </location>
</feature>
<reference evidence="4" key="1">
    <citation type="journal article" date="2014" name="Front. Microbiol.">
        <title>High frequency of phylogenetically diverse reductive dehalogenase-homologous genes in deep subseafloor sedimentary metagenomes.</title>
        <authorList>
            <person name="Kawai M."/>
            <person name="Futagami T."/>
            <person name="Toyoda A."/>
            <person name="Takaki Y."/>
            <person name="Nishi S."/>
            <person name="Hori S."/>
            <person name="Arai W."/>
            <person name="Tsubouchi T."/>
            <person name="Morono Y."/>
            <person name="Uchiyama I."/>
            <person name="Ito T."/>
            <person name="Fujiyama A."/>
            <person name="Inagaki F."/>
            <person name="Takami H."/>
        </authorList>
    </citation>
    <scope>NUCLEOTIDE SEQUENCE</scope>
    <source>
        <strain evidence="4">Expedition CK06-06</strain>
    </source>
</reference>
<dbReference type="PANTHER" id="PTHR10566">
    <property type="entry name" value="CHAPERONE-ACTIVITY OF BC1 COMPLEX CABC1 -RELATED"/>
    <property type="match status" value="1"/>
</dbReference>